<feature type="domain" description="SfsA N-terminal OB" evidence="3">
    <location>
        <begin position="22"/>
        <end position="84"/>
    </location>
</feature>
<accession>A0A2R6AVK8</accession>
<dbReference type="InterPro" id="IPR040452">
    <property type="entry name" value="SfsA_C"/>
</dbReference>
<dbReference type="GO" id="GO:0003677">
    <property type="term" value="F:DNA binding"/>
    <property type="evidence" value="ECO:0007669"/>
    <property type="project" value="InterPro"/>
</dbReference>
<feature type="domain" description="Sugar fermentation stimulation protein C-terminal" evidence="2">
    <location>
        <begin position="88"/>
        <end position="221"/>
    </location>
</feature>
<organism evidence="4 5">
    <name type="scientific">Candidatus Marsarchaeota G2 archaeon OSP_D</name>
    <dbReference type="NCBI Taxonomy" id="1978157"/>
    <lineage>
        <taxon>Archaea</taxon>
        <taxon>Candidatus Marsarchaeota</taxon>
        <taxon>Candidatus Marsarchaeota group 2</taxon>
    </lineage>
</organism>
<dbReference type="Pfam" id="PF17746">
    <property type="entry name" value="SfsA_N"/>
    <property type="match status" value="1"/>
</dbReference>
<dbReference type="HAMAP" id="MF_00095">
    <property type="entry name" value="SfsA"/>
    <property type="match status" value="1"/>
</dbReference>
<comment type="similarity">
    <text evidence="1">Belongs to the SfsA family.</text>
</comment>
<comment type="caution">
    <text evidence="4">The sequence shown here is derived from an EMBL/GenBank/DDBJ whole genome shotgun (WGS) entry which is preliminary data.</text>
</comment>
<dbReference type="AlphaFoldDB" id="A0A2R6AVK8"/>
<dbReference type="Pfam" id="PF03749">
    <property type="entry name" value="SfsA"/>
    <property type="match status" value="1"/>
</dbReference>
<evidence type="ECO:0000313" key="5">
    <source>
        <dbReference type="Proteomes" id="UP000240322"/>
    </source>
</evidence>
<evidence type="ECO:0000259" key="3">
    <source>
        <dbReference type="Pfam" id="PF17746"/>
    </source>
</evidence>
<dbReference type="InterPro" id="IPR005224">
    <property type="entry name" value="SfsA"/>
</dbReference>
<proteinExistence type="inferred from homology"/>
<gene>
    <name evidence="1" type="primary">sfsA</name>
    <name evidence="4" type="ORF">B9Q03_06965</name>
</gene>
<dbReference type="CDD" id="cd22359">
    <property type="entry name" value="SfsA-like_bacterial"/>
    <property type="match status" value="1"/>
</dbReference>
<protein>
    <recommendedName>
        <fullName evidence="1">Sugar fermentation stimulation protein homolog</fullName>
    </recommendedName>
</protein>
<dbReference type="PANTHER" id="PTHR30545:SF2">
    <property type="entry name" value="SUGAR FERMENTATION STIMULATION PROTEIN A"/>
    <property type="match status" value="1"/>
</dbReference>
<dbReference type="Gene3D" id="3.40.1350.60">
    <property type="match status" value="1"/>
</dbReference>
<evidence type="ECO:0000313" key="4">
    <source>
        <dbReference type="EMBL" id="PSN90378.1"/>
    </source>
</evidence>
<reference evidence="4 5" key="1">
    <citation type="submission" date="2017-04" db="EMBL/GenBank/DDBJ databases">
        <title>Novel microbial lineages endemic to geothermal iron-oxide mats fill important gaps in the evolutionary history of Archaea.</title>
        <authorList>
            <person name="Jay Z.J."/>
            <person name="Beam J.P."/>
            <person name="Dlakic M."/>
            <person name="Rusch D.B."/>
            <person name="Kozubal M.A."/>
            <person name="Inskeep W.P."/>
        </authorList>
    </citation>
    <scope>NUCLEOTIDE SEQUENCE [LARGE SCALE GENOMIC DNA]</scope>
    <source>
        <strain evidence="4">OSP_D</strain>
    </source>
</reference>
<dbReference type="EMBL" id="NEXE01000062">
    <property type="protein sequence ID" value="PSN90378.1"/>
    <property type="molecule type" value="Genomic_DNA"/>
</dbReference>
<sequence>MDLIGECGVRLGSLLPALFKARLSRFLGEVSFAGNVVLVHIPNTGRLDYALTPGARVWLRRVSRVGRTEYDLILAECAGSRVVVDSSLQNRLVAAALGCGIIVELAGYTVCDEEVAVPGARLDFMLCSSERKYFLEVKGCTLAEQGYALYPDAPTRRGRKHLATLVKMMEQGFKAGVLFVALRDDVVAFRANTKIDPEFSRGLSRAHARGVDVMAYSVRIGADMVNIDSAIPVRLD</sequence>
<dbReference type="Proteomes" id="UP000240322">
    <property type="component" value="Unassembled WGS sequence"/>
</dbReference>
<dbReference type="Gene3D" id="2.40.50.580">
    <property type="match status" value="1"/>
</dbReference>
<name>A0A2R6AVK8_9ARCH</name>
<evidence type="ECO:0000259" key="2">
    <source>
        <dbReference type="Pfam" id="PF03749"/>
    </source>
</evidence>
<dbReference type="PANTHER" id="PTHR30545">
    <property type="entry name" value="SUGAR FERMENTATION STIMULATION PROTEIN A"/>
    <property type="match status" value="1"/>
</dbReference>
<dbReference type="InterPro" id="IPR041465">
    <property type="entry name" value="SfsA_N"/>
</dbReference>
<dbReference type="NCBIfam" id="TIGR00230">
    <property type="entry name" value="sfsA"/>
    <property type="match status" value="1"/>
</dbReference>
<evidence type="ECO:0000256" key="1">
    <source>
        <dbReference type="HAMAP-Rule" id="MF_00095"/>
    </source>
</evidence>